<evidence type="ECO:0000313" key="3">
    <source>
        <dbReference type="Proteomes" id="UP001500339"/>
    </source>
</evidence>
<dbReference type="RefSeq" id="WP_343766962.1">
    <property type="nucleotide sequence ID" value="NZ_BAAACF010000001.1"/>
</dbReference>
<dbReference type="Proteomes" id="UP001500339">
    <property type="component" value="Unassembled WGS sequence"/>
</dbReference>
<proteinExistence type="predicted"/>
<dbReference type="NCBIfam" id="NF047752">
    <property type="entry name" value="MntA_antitoxin"/>
    <property type="match status" value="1"/>
</dbReference>
<name>A0ABP3U0T2_9CLOT</name>
<dbReference type="Gene3D" id="3.30.460.10">
    <property type="entry name" value="Beta Polymerase, domain 2"/>
    <property type="match status" value="1"/>
</dbReference>
<dbReference type="PANTHER" id="PTHR43852">
    <property type="entry name" value="NUCLEOTIDYLTRANSFERASE"/>
    <property type="match status" value="1"/>
</dbReference>
<dbReference type="Pfam" id="PF18765">
    <property type="entry name" value="Polbeta"/>
    <property type="match status" value="1"/>
</dbReference>
<dbReference type="InterPro" id="IPR043519">
    <property type="entry name" value="NT_sf"/>
</dbReference>
<dbReference type="InterPro" id="IPR041633">
    <property type="entry name" value="Polbeta"/>
</dbReference>
<organism evidence="2 3">
    <name type="scientific">Clostridium malenominatum</name>
    <dbReference type="NCBI Taxonomy" id="1539"/>
    <lineage>
        <taxon>Bacteria</taxon>
        <taxon>Bacillati</taxon>
        <taxon>Bacillota</taxon>
        <taxon>Clostridia</taxon>
        <taxon>Eubacteriales</taxon>
        <taxon>Clostridiaceae</taxon>
        <taxon>Clostridium</taxon>
    </lineage>
</organism>
<comment type="caution">
    <text evidence="2">The sequence shown here is derived from an EMBL/GenBank/DDBJ whole genome shotgun (WGS) entry which is preliminary data.</text>
</comment>
<gene>
    <name evidence="2" type="ORF">GCM10008905_08220</name>
</gene>
<dbReference type="SUPFAM" id="SSF81301">
    <property type="entry name" value="Nucleotidyltransferase"/>
    <property type="match status" value="1"/>
</dbReference>
<reference evidence="3" key="1">
    <citation type="journal article" date="2019" name="Int. J. Syst. Evol. Microbiol.">
        <title>The Global Catalogue of Microorganisms (GCM) 10K type strain sequencing project: providing services to taxonomists for standard genome sequencing and annotation.</title>
        <authorList>
            <consortium name="The Broad Institute Genomics Platform"/>
            <consortium name="The Broad Institute Genome Sequencing Center for Infectious Disease"/>
            <person name="Wu L."/>
            <person name="Ma J."/>
        </authorList>
    </citation>
    <scope>NUCLEOTIDE SEQUENCE [LARGE SCALE GENOMIC DNA]</scope>
    <source>
        <strain evidence="3">JCM 1405</strain>
    </source>
</reference>
<evidence type="ECO:0000259" key="1">
    <source>
        <dbReference type="Pfam" id="PF18765"/>
    </source>
</evidence>
<dbReference type="PANTHER" id="PTHR43852:SF2">
    <property type="entry name" value="PROTEIN ADENYLYLTRANSFERASE MNTA"/>
    <property type="match status" value="1"/>
</dbReference>
<keyword evidence="3" id="KW-1185">Reference proteome</keyword>
<dbReference type="InterPro" id="IPR052930">
    <property type="entry name" value="TA_antitoxin_MntA"/>
</dbReference>
<feature type="domain" description="Polymerase beta nucleotidyltransferase" evidence="1">
    <location>
        <begin position="10"/>
        <end position="98"/>
    </location>
</feature>
<protein>
    <recommendedName>
        <fullName evidence="1">Polymerase beta nucleotidyltransferase domain-containing protein</fullName>
    </recommendedName>
</protein>
<evidence type="ECO:0000313" key="2">
    <source>
        <dbReference type="EMBL" id="GAA0719765.1"/>
    </source>
</evidence>
<dbReference type="EMBL" id="BAAACF010000001">
    <property type="protein sequence ID" value="GAA0719765.1"/>
    <property type="molecule type" value="Genomic_DNA"/>
</dbReference>
<sequence>MLNKEFINGINEVLIEKINPYLIYVFGSAAKGLLREDSDIDIAFLSEENLSDYQVFMVAQELASSLNRDIDLIDLKKASTVFKAQILGTGIKIYCTDKTRRMYFEMRSLKEYALLNEEREIILKGIKERGGIYG</sequence>
<accession>A0ABP3U0T2</accession>
<dbReference type="CDD" id="cd05403">
    <property type="entry name" value="NT_KNTase_like"/>
    <property type="match status" value="1"/>
</dbReference>